<dbReference type="GO" id="GO:0005886">
    <property type="term" value="C:plasma membrane"/>
    <property type="evidence" value="ECO:0007669"/>
    <property type="project" value="TreeGrafter"/>
</dbReference>
<evidence type="ECO:0000256" key="6">
    <source>
        <dbReference type="RuleBase" id="RU362091"/>
    </source>
</evidence>
<comment type="subcellular location">
    <subcellularLocation>
        <location evidence="1">Membrane</location>
        <topology evidence="1">Multi-pass membrane protein</topology>
    </subcellularLocation>
</comment>
<name>A0A2S7U139_9BACT</name>
<feature type="transmembrane region" description="Helical" evidence="8">
    <location>
        <begin position="475"/>
        <end position="495"/>
    </location>
</feature>
<evidence type="ECO:0000313" key="9">
    <source>
        <dbReference type="EMBL" id="PQJ28728.1"/>
    </source>
</evidence>
<organism evidence="9 10">
    <name type="scientific">Rubritalea profundi</name>
    <dbReference type="NCBI Taxonomy" id="1658618"/>
    <lineage>
        <taxon>Bacteria</taxon>
        <taxon>Pseudomonadati</taxon>
        <taxon>Verrucomicrobiota</taxon>
        <taxon>Verrucomicrobiia</taxon>
        <taxon>Verrucomicrobiales</taxon>
        <taxon>Rubritaleaceae</taxon>
        <taxon>Rubritalea</taxon>
    </lineage>
</organism>
<feature type="compositionally biased region" description="Basic and acidic residues" evidence="7">
    <location>
        <begin position="547"/>
        <end position="573"/>
    </location>
</feature>
<feature type="transmembrane region" description="Helical" evidence="8">
    <location>
        <begin position="192"/>
        <end position="209"/>
    </location>
</feature>
<feature type="transmembrane region" description="Helical" evidence="8">
    <location>
        <begin position="161"/>
        <end position="180"/>
    </location>
</feature>
<dbReference type="CDD" id="cd10328">
    <property type="entry name" value="SLC5sbd_YidK"/>
    <property type="match status" value="1"/>
</dbReference>
<keyword evidence="4 8" id="KW-1133">Transmembrane helix</keyword>
<evidence type="ECO:0000256" key="5">
    <source>
        <dbReference type="ARBA" id="ARBA00023136"/>
    </source>
</evidence>
<evidence type="ECO:0000256" key="4">
    <source>
        <dbReference type="ARBA" id="ARBA00022989"/>
    </source>
</evidence>
<reference evidence="9 10" key="1">
    <citation type="submission" date="2016-12" db="EMBL/GenBank/DDBJ databases">
        <title>Study of bacterial adaptation to deep sea.</title>
        <authorList>
            <person name="Song J."/>
            <person name="Yoshizawa S."/>
            <person name="Kogure K."/>
        </authorList>
    </citation>
    <scope>NUCLEOTIDE SEQUENCE [LARGE SCALE GENOMIC DNA]</scope>
    <source>
        <strain evidence="9 10">SAORIC-165</strain>
    </source>
</reference>
<keyword evidence="10" id="KW-1185">Reference proteome</keyword>
<dbReference type="InterPro" id="IPR038377">
    <property type="entry name" value="Na/Glc_symporter_sf"/>
</dbReference>
<feature type="transmembrane region" description="Helical" evidence="8">
    <location>
        <begin position="6"/>
        <end position="22"/>
    </location>
</feature>
<keyword evidence="3 8" id="KW-0812">Transmembrane</keyword>
<evidence type="ECO:0000256" key="1">
    <source>
        <dbReference type="ARBA" id="ARBA00004141"/>
    </source>
</evidence>
<feature type="region of interest" description="Disordered" evidence="7">
    <location>
        <begin position="545"/>
        <end position="573"/>
    </location>
</feature>
<evidence type="ECO:0000256" key="8">
    <source>
        <dbReference type="SAM" id="Phobius"/>
    </source>
</evidence>
<feature type="transmembrane region" description="Helical" evidence="8">
    <location>
        <begin position="342"/>
        <end position="370"/>
    </location>
</feature>
<sequence length="573" mass="62273">MNSIIISFLIFTGLVGLVTWLITRKDDHSSSDGYFLGGRSLTFPFIAGSLLLTNLSTEQLVGLNGAAYEHGLHVMVWEVFAVITLVIMALFFLPKFLRSGIATVPQYLEVRYDHKVRMVVDMIFLVAYAVILLPIVLYSGAKGLSAMLDVQALTGINSETGVLWFMVILIGTIGSIYALFGGLRTVAVSDTLNGAGLLVGGFLIAYFGLKAVGDGNGAVAGWNTLMEADPERFNSIGGKKDNVPFSTIFTGVALLNLFYWCTNQQIIQRTFGASSLQEGQKGVLLTGGLKLLGPMYLVIPGLIAFHLYANGTMVDGELTFIGNDESYGTLVRDVLPKPLTGFFAAVMVGAILSSFNSALNSTCTLFSLGFYKNVINKEADEKKVVKSGKWFGLFIAITSIIIAPLLAGQDSLFAYLQKMNGIYFIPLFAVIIVGMLSKRTPPIAAKVGLIIGFTIIPFCYFVPYGKELVSGMNDFHFLGLAFAIIVSAMLLIRFIKPRTTDFVQVDVGAVDMTPWKHGKVVGALLCVAVVAIYAYFADTKAFNQDHNNPEGKEKFDADQKAQKERDELKKSAK</sequence>
<feature type="transmembrane region" description="Helical" evidence="8">
    <location>
        <begin position="520"/>
        <end position="537"/>
    </location>
</feature>
<evidence type="ECO:0000256" key="3">
    <source>
        <dbReference type="ARBA" id="ARBA00022692"/>
    </source>
</evidence>
<dbReference type="NCBIfam" id="NF007790">
    <property type="entry name" value="PRK10484.1"/>
    <property type="match status" value="1"/>
</dbReference>
<evidence type="ECO:0000256" key="7">
    <source>
        <dbReference type="SAM" id="MobiDB-lite"/>
    </source>
</evidence>
<keyword evidence="5 8" id="KW-0472">Membrane</keyword>
<dbReference type="AlphaFoldDB" id="A0A2S7U139"/>
<feature type="transmembrane region" description="Helical" evidence="8">
    <location>
        <begin position="243"/>
        <end position="262"/>
    </location>
</feature>
<dbReference type="PANTHER" id="PTHR11819">
    <property type="entry name" value="SOLUTE CARRIER FAMILY 5"/>
    <property type="match status" value="1"/>
</dbReference>
<feature type="transmembrane region" description="Helical" evidence="8">
    <location>
        <begin position="390"/>
        <end position="407"/>
    </location>
</feature>
<dbReference type="Pfam" id="PF00474">
    <property type="entry name" value="SSF"/>
    <property type="match status" value="1"/>
</dbReference>
<protein>
    <submittedName>
        <fullName evidence="9">Solute:sodium symporter family transporter</fullName>
    </submittedName>
</protein>
<dbReference type="GO" id="GO:0005412">
    <property type="term" value="F:D-glucose:sodium symporter activity"/>
    <property type="evidence" value="ECO:0007669"/>
    <property type="project" value="TreeGrafter"/>
</dbReference>
<comment type="similarity">
    <text evidence="2 6">Belongs to the sodium:solute symporter (SSF) (TC 2.A.21) family.</text>
</comment>
<dbReference type="RefSeq" id="WP_105043222.1">
    <property type="nucleotide sequence ID" value="NZ_MQWA01000001.1"/>
</dbReference>
<feature type="transmembrane region" description="Helical" evidence="8">
    <location>
        <begin position="283"/>
        <end position="308"/>
    </location>
</feature>
<dbReference type="Gene3D" id="1.20.1730.10">
    <property type="entry name" value="Sodium/glucose cotransporter"/>
    <property type="match status" value="1"/>
</dbReference>
<dbReference type="PROSITE" id="PS50283">
    <property type="entry name" value="NA_SOLUT_SYMP_3"/>
    <property type="match status" value="1"/>
</dbReference>
<dbReference type="PANTHER" id="PTHR11819:SF195">
    <property type="entry name" value="SODIUM_GLUCOSE COTRANSPORTER 4"/>
    <property type="match status" value="1"/>
</dbReference>
<dbReference type="InterPro" id="IPR001734">
    <property type="entry name" value="Na/solute_symporter"/>
</dbReference>
<feature type="transmembrane region" description="Helical" evidence="8">
    <location>
        <begin position="443"/>
        <end position="463"/>
    </location>
</feature>
<feature type="transmembrane region" description="Helical" evidence="8">
    <location>
        <begin position="419"/>
        <end position="436"/>
    </location>
</feature>
<dbReference type="NCBIfam" id="TIGR00813">
    <property type="entry name" value="sss"/>
    <property type="match status" value="1"/>
</dbReference>
<gene>
    <name evidence="9" type="ORF">BSZ32_09590</name>
</gene>
<comment type="caution">
    <text evidence="9">The sequence shown here is derived from an EMBL/GenBank/DDBJ whole genome shotgun (WGS) entry which is preliminary data.</text>
</comment>
<dbReference type="Proteomes" id="UP000239907">
    <property type="component" value="Unassembled WGS sequence"/>
</dbReference>
<dbReference type="EMBL" id="MQWA01000001">
    <property type="protein sequence ID" value="PQJ28728.1"/>
    <property type="molecule type" value="Genomic_DNA"/>
</dbReference>
<feature type="transmembrane region" description="Helical" evidence="8">
    <location>
        <begin position="75"/>
        <end position="97"/>
    </location>
</feature>
<accession>A0A2S7U139</accession>
<feature type="transmembrane region" description="Helical" evidence="8">
    <location>
        <begin position="34"/>
        <end position="55"/>
    </location>
</feature>
<evidence type="ECO:0000256" key="2">
    <source>
        <dbReference type="ARBA" id="ARBA00006434"/>
    </source>
</evidence>
<feature type="transmembrane region" description="Helical" evidence="8">
    <location>
        <begin position="118"/>
        <end position="141"/>
    </location>
</feature>
<proteinExistence type="inferred from homology"/>
<evidence type="ECO:0000313" key="10">
    <source>
        <dbReference type="Proteomes" id="UP000239907"/>
    </source>
</evidence>
<dbReference type="OrthoDB" id="9814523at2"/>